<dbReference type="Pfam" id="PF00155">
    <property type="entry name" value="Aminotran_1_2"/>
    <property type="match status" value="1"/>
</dbReference>
<evidence type="ECO:0000256" key="3">
    <source>
        <dbReference type="ARBA" id="ARBA00022576"/>
    </source>
</evidence>
<name>A0A439D5Z2_9PEZI</name>
<dbReference type="GO" id="GO:0006520">
    <property type="term" value="P:amino acid metabolic process"/>
    <property type="evidence" value="ECO:0007669"/>
    <property type="project" value="TreeGrafter"/>
</dbReference>
<dbReference type="SUPFAM" id="SSF53383">
    <property type="entry name" value="PLP-dependent transferases"/>
    <property type="match status" value="1"/>
</dbReference>
<evidence type="ECO:0000256" key="1">
    <source>
        <dbReference type="ARBA" id="ARBA00001933"/>
    </source>
</evidence>
<comment type="similarity">
    <text evidence="2">Belongs to the class-I pyridoxal-phosphate-dependent aminotransferase family.</text>
</comment>
<reference evidence="7 8" key="1">
    <citation type="submission" date="2018-12" db="EMBL/GenBank/DDBJ databases">
        <title>Draft genome sequence of Xylaria grammica IHI A82.</title>
        <authorList>
            <person name="Buettner E."/>
            <person name="Kellner H."/>
        </authorList>
    </citation>
    <scope>NUCLEOTIDE SEQUENCE [LARGE SCALE GENOMIC DNA]</scope>
    <source>
        <strain evidence="7 8">IHI A82</strain>
    </source>
</reference>
<evidence type="ECO:0000256" key="5">
    <source>
        <dbReference type="ARBA" id="ARBA00022898"/>
    </source>
</evidence>
<gene>
    <name evidence="7" type="ORF">EKO27_g5299</name>
</gene>
<dbReference type="AlphaFoldDB" id="A0A439D5Z2"/>
<dbReference type="PANTHER" id="PTHR43795">
    <property type="entry name" value="BIFUNCTIONAL ASPARTATE AMINOTRANSFERASE AND GLUTAMATE/ASPARTATE-PREPHENATE AMINOTRANSFERASE-RELATED"/>
    <property type="match status" value="1"/>
</dbReference>
<dbReference type="InterPro" id="IPR015424">
    <property type="entry name" value="PyrdxlP-dep_Trfase"/>
</dbReference>
<keyword evidence="3" id="KW-0032">Aminotransferase</keyword>
<keyword evidence="5" id="KW-0663">Pyridoxal phosphate</keyword>
<dbReference type="Gene3D" id="3.90.1150.10">
    <property type="entry name" value="Aspartate Aminotransferase, domain 1"/>
    <property type="match status" value="1"/>
</dbReference>
<dbReference type="STRING" id="363999.A0A439D5Z2"/>
<comment type="caution">
    <text evidence="7">The sequence shown here is derived from an EMBL/GenBank/DDBJ whole genome shotgun (WGS) entry which is preliminary data.</text>
</comment>
<dbReference type="InterPro" id="IPR004839">
    <property type="entry name" value="Aminotransferase_I/II_large"/>
</dbReference>
<evidence type="ECO:0000313" key="7">
    <source>
        <dbReference type="EMBL" id="RWA09813.1"/>
    </source>
</evidence>
<evidence type="ECO:0000256" key="4">
    <source>
        <dbReference type="ARBA" id="ARBA00022679"/>
    </source>
</evidence>
<dbReference type="GO" id="GO:0008483">
    <property type="term" value="F:transaminase activity"/>
    <property type="evidence" value="ECO:0007669"/>
    <property type="project" value="UniProtKB-KW"/>
</dbReference>
<dbReference type="CDD" id="cd00609">
    <property type="entry name" value="AAT_like"/>
    <property type="match status" value="1"/>
</dbReference>
<evidence type="ECO:0000256" key="2">
    <source>
        <dbReference type="ARBA" id="ARBA00007441"/>
    </source>
</evidence>
<dbReference type="Proteomes" id="UP000286045">
    <property type="component" value="Unassembled WGS sequence"/>
</dbReference>
<dbReference type="PANTHER" id="PTHR43795:SF32">
    <property type="entry name" value="AMINOTRANSFERASE GLII-RELATED"/>
    <property type="match status" value="1"/>
</dbReference>
<organism evidence="7 8">
    <name type="scientific">Xylaria grammica</name>
    <dbReference type="NCBI Taxonomy" id="363999"/>
    <lineage>
        <taxon>Eukaryota</taxon>
        <taxon>Fungi</taxon>
        <taxon>Dikarya</taxon>
        <taxon>Ascomycota</taxon>
        <taxon>Pezizomycotina</taxon>
        <taxon>Sordariomycetes</taxon>
        <taxon>Xylariomycetidae</taxon>
        <taxon>Xylariales</taxon>
        <taxon>Xylariaceae</taxon>
        <taxon>Xylaria</taxon>
    </lineage>
</organism>
<keyword evidence="4" id="KW-0808">Transferase</keyword>
<keyword evidence="8" id="KW-1185">Reference proteome</keyword>
<feature type="domain" description="Aminotransferase class I/classII large" evidence="6">
    <location>
        <begin position="46"/>
        <end position="420"/>
    </location>
</feature>
<comment type="cofactor">
    <cofactor evidence="1">
        <name>pyridoxal 5'-phosphate</name>
        <dbReference type="ChEBI" id="CHEBI:597326"/>
    </cofactor>
</comment>
<accession>A0A439D5Z2</accession>
<dbReference type="PRINTS" id="PR00753">
    <property type="entry name" value="ACCSYNTHASE"/>
</dbReference>
<dbReference type="InterPro" id="IPR050478">
    <property type="entry name" value="Ethylene_sulfur-biosynth"/>
</dbReference>
<evidence type="ECO:0000313" key="8">
    <source>
        <dbReference type="Proteomes" id="UP000286045"/>
    </source>
</evidence>
<dbReference type="InterPro" id="IPR015422">
    <property type="entry name" value="PyrdxlP-dep_Trfase_small"/>
</dbReference>
<dbReference type="EMBL" id="RYZI01000139">
    <property type="protein sequence ID" value="RWA09813.1"/>
    <property type="molecule type" value="Genomic_DNA"/>
</dbReference>
<proteinExistence type="inferred from homology"/>
<dbReference type="InterPro" id="IPR015421">
    <property type="entry name" value="PyrdxlP-dep_Trfase_major"/>
</dbReference>
<protein>
    <recommendedName>
        <fullName evidence="6">Aminotransferase class I/classII large domain-containing protein</fullName>
    </recommendedName>
</protein>
<evidence type="ECO:0000259" key="6">
    <source>
        <dbReference type="Pfam" id="PF00155"/>
    </source>
</evidence>
<sequence length="430" mass="47430">MDNLDSSGISKRALDNVADIWPRIKRAAETREQARIGTQEQSPPIDMATSENWVLRQEIIEIYKVAIQDGLTSQHLSYPDGFNGDVRLVDALVHFFNSHFSPLISVEKSHIVTAPGAAFALDALLFNICDPGDGLLIASPAWNGFNWLIGVRSGVKPIFVQPENLGDAVSPKLILTLEEAFSKSTAPIKGLLLTNPHNPFGICYPKDVLLSIVRFCDDKKIHLISDEIYAMSRFENPDQPEPEPFVSLLQIDAKGIGCNLSRLHTIWSTSKDLGSSGVRVGCCITQDNGPLATGMALTSNTQVSSLAAVATAALLTSPKLPGLLELNVERLGASYLKIRDVLKKHQVEYMPANRSPYVFAKVAPNLETWEDEDKIVEIFKKEGMQVSMAKSYHMPENEKGWARLNFALEPSKLDEALRRLDRALVLISQS</sequence>
<dbReference type="GO" id="GO:0030170">
    <property type="term" value="F:pyridoxal phosphate binding"/>
    <property type="evidence" value="ECO:0007669"/>
    <property type="project" value="InterPro"/>
</dbReference>
<dbReference type="Gene3D" id="3.40.640.10">
    <property type="entry name" value="Type I PLP-dependent aspartate aminotransferase-like (Major domain)"/>
    <property type="match status" value="1"/>
</dbReference>